<protein>
    <submittedName>
        <fullName evidence="2">Uncharacterized protein</fullName>
    </submittedName>
</protein>
<evidence type="ECO:0000256" key="1">
    <source>
        <dbReference type="SAM" id="MobiDB-lite"/>
    </source>
</evidence>
<evidence type="ECO:0000313" key="2">
    <source>
        <dbReference type="EMBL" id="KAF9068328.1"/>
    </source>
</evidence>
<organism evidence="2 3">
    <name type="scientific">Rhodocollybia butyracea</name>
    <dbReference type="NCBI Taxonomy" id="206335"/>
    <lineage>
        <taxon>Eukaryota</taxon>
        <taxon>Fungi</taxon>
        <taxon>Dikarya</taxon>
        <taxon>Basidiomycota</taxon>
        <taxon>Agaricomycotina</taxon>
        <taxon>Agaricomycetes</taxon>
        <taxon>Agaricomycetidae</taxon>
        <taxon>Agaricales</taxon>
        <taxon>Marasmiineae</taxon>
        <taxon>Omphalotaceae</taxon>
        <taxon>Rhodocollybia</taxon>
    </lineage>
</organism>
<dbReference type="EMBL" id="JADNRY010000062">
    <property type="protein sequence ID" value="KAF9068328.1"/>
    <property type="molecule type" value="Genomic_DNA"/>
</dbReference>
<gene>
    <name evidence="2" type="ORF">BDP27DRAFT_1327461</name>
</gene>
<dbReference type="Proteomes" id="UP000772434">
    <property type="component" value="Unassembled WGS sequence"/>
</dbReference>
<dbReference type="OrthoDB" id="10428154at2759"/>
<proteinExistence type="predicted"/>
<keyword evidence="3" id="KW-1185">Reference proteome</keyword>
<feature type="region of interest" description="Disordered" evidence="1">
    <location>
        <begin position="68"/>
        <end position="92"/>
    </location>
</feature>
<reference evidence="2" key="1">
    <citation type="submission" date="2020-11" db="EMBL/GenBank/DDBJ databases">
        <authorList>
            <consortium name="DOE Joint Genome Institute"/>
            <person name="Ahrendt S."/>
            <person name="Riley R."/>
            <person name="Andreopoulos W."/>
            <person name="Labutti K."/>
            <person name="Pangilinan J."/>
            <person name="Ruiz-Duenas F.J."/>
            <person name="Barrasa J.M."/>
            <person name="Sanchez-Garcia M."/>
            <person name="Camarero S."/>
            <person name="Miyauchi S."/>
            <person name="Serrano A."/>
            <person name="Linde D."/>
            <person name="Babiker R."/>
            <person name="Drula E."/>
            <person name="Ayuso-Fernandez I."/>
            <person name="Pacheco R."/>
            <person name="Padilla G."/>
            <person name="Ferreira P."/>
            <person name="Barriuso J."/>
            <person name="Kellner H."/>
            <person name="Castanera R."/>
            <person name="Alfaro M."/>
            <person name="Ramirez L."/>
            <person name="Pisabarro A.G."/>
            <person name="Kuo A."/>
            <person name="Tritt A."/>
            <person name="Lipzen A."/>
            <person name="He G."/>
            <person name="Yan M."/>
            <person name="Ng V."/>
            <person name="Cullen D."/>
            <person name="Martin F."/>
            <person name="Rosso M.-N."/>
            <person name="Henrissat B."/>
            <person name="Hibbett D."/>
            <person name="Martinez A.T."/>
            <person name="Grigoriev I.V."/>
        </authorList>
    </citation>
    <scope>NUCLEOTIDE SEQUENCE</scope>
    <source>
        <strain evidence="2">AH 40177</strain>
    </source>
</reference>
<sequence>MNSLPMHGAFVVLSLDPDATVGRNYDPTWPLRMRKTVQTKKYVAYVGKRILNNTYPFYFVYQRPQPNKDATLSEESSSESDEPEEKKNISESQDYLISPDPVEISPSCSEPFPWSNCAINGVHVAYAKCAHVKVWGAPQYAVEDPDLLDYIQQRCRTEREQWNHWRIEGTKGRELSPLFACLEFTDLEAEEEGIIRKLGLTERKVREAESLLPVVRVSFDLSLAQGQLNGIEDYYTELRTLR</sequence>
<name>A0A9P5U7W0_9AGAR</name>
<dbReference type="AlphaFoldDB" id="A0A9P5U7W0"/>
<comment type="caution">
    <text evidence="2">The sequence shown here is derived from an EMBL/GenBank/DDBJ whole genome shotgun (WGS) entry which is preliminary data.</text>
</comment>
<evidence type="ECO:0000313" key="3">
    <source>
        <dbReference type="Proteomes" id="UP000772434"/>
    </source>
</evidence>
<accession>A0A9P5U7W0</accession>